<dbReference type="WBParaSite" id="L893_g22928.t1">
    <property type="protein sequence ID" value="L893_g22928.t1"/>
    <property type="gene ID" value="L893_g22928"/>
</dbReference>
<evidence type="ECO:0000313" key="1">
    <source>
        <dbReference type="Proteomes" id="UP000095287"/>
    </source>
</evidence>
<accession>A0A1I7Z5Z2</accession>
<name>A0A1I7Z5Z2_9BILA</name>
<keyword evidence="1" id="KW-1185">Reference proteome</keyword>
<dbReference type="AlphaFoldDB" id="A0A1I7Z5Z2"/>
<protein>
    <submittedName>
        <fullName evidence="2">Ovule protein</fullName>
    </submittedName>
</protein>
<proteinExistence type="predicted"/>
<organism evidence="1 2">
    <name type="scientific">Steinernema glaseri</name>
    <dbReference type="NCBI Taxonomy" id="37863"/>
    <lineage>
        <taxon>Eukaryota</taxon>
        <taxon>Metazoa</taxon>
        <taxon>Ecdysozoa</taxon>
        <taxon>Nematoda</taxon>
        <taxon>Chromadorea</taxon>
        <taxon>Rhabditida</taxon>
        <taxon>Tylenchina</taxon>
        <taxon>Panagrolaimomorpha</taxon>
        <taxon>Strongyloidoidea</taxon>
        <taxon>Steinernematidae</taxon>
        <taxon>Steinernema</taxon>
    </lineage>
</organism>
<evidence type="ECO:0000313" key="2">
    <source>
        <dbReference type="WBParaSite" id="L893_g22928.t1"/>
    </source>
</evidence>
<dbReference type="Proteomes" id="UP000095287">
    <property type="component" value="Unplaced"/>
</dbReference>
<reference evidence="2" key="1">
    <citation type="submission" date="2016-11" db="UniProtKB">
        <authorList>
            <consortium name="WormBaseParasite"/>
        </authorList>
    </citation>
    <scope>IDENTIFICATION</scope>
</reference>
<sequence length="127" mass="13724">MSSFIEQLMESEIAVESEIADSLSPPPFDLFRVESSSPPSLRRLQGCSTLPFCLSCYDTPAFQPHQAPLYAPSTAPSRARALLSTFTILVFSPHDSSLNSIDVVAVGLSVKPIGIVCYCHSLHLLAV</sequence>